<protein>
    <recommendedName>
        <fullName evidence="4">DUF2252 domain-containing protein</fullName>
    </recommendedName>
</protein>
<gene>
    <name evidence="2" type="ORF">GCM10011489_09390</name>
</gene>
<feature type="compositionally biased region" description="Polar residues" evidence="1">
    <location>
        <begin position="1"/>
        <end position="14"/>
    </location>
</feature>
<dbReference type="AlphaFoldDB" id="A0A916T184"/>
<evidence type="ECO:0000256" key="1">
    <source>
        <dbReference type="SAM" id="MobiDB-lite"/>
    </source>
</evidence>
<evidence type="ECO:0008006" key="4">
    <source>
        <dbReference type="Google" id="ProtNLM"/>
    </source>
</evidence>
<evidence type="ECO:0000313" key="3">
    <source>
        <dbReference type="Proteomes" id="UP000621454"/>
    </source>
</evidence>
<dbReference type="Proteomes" id="UP000621454">
    <property type="component" value="Unassembled WGS sequence"/>
</dbReference>
<comment type="caution">
    <text evidence="2">The sequence shown here is derived from an EMBL/GenBank/DDBJ whole genome shotgun (WGS) entry which is preliminary data.</text>
</comment>
<reference evidence="2" key="2">
    <citation type="submission" date="2020-09" db="EMBL/GenBank/DDBJ databases">
        <authorList>
            <person name="Sun Q."/>
            <person name="Zhou Y."/>
        </authorList>
    </citation>
    <scope>NUCLEOTIDE SEQUENCE</scope>
    <source>
        <strain evidence="2">CGMCC 1.12827</strain>
    </source>
</reference>
<evidence type="ECO:0000313" key="2">
    <source>
        <dbReference type="EMBL" id="GGB23293.1"/>
    </source>
</evidence>
<dbReference type="PANTHER" id="PTHR39441:SF1">
    <property type="entry name" value="DUF2252 DOMAIN-CONTAINING PROTEIN"/>
    <property type="match status" value="1"/>
</dbReference>
<feature type="region of interest" description="Disordered" evidence="1">
    <location>
        <begin position="232"/>
        <end position="290"/>
    </location>
</feature>
<keyword evidence="3" id="KW-1185">Reference proteome</keyword>
<name>A0A916T184_9ACTN</name>
<feature type="compositionally biased region" description="Low complexity" evidence="1">
    <location>
        <begin position="36"/>
        <end position="61"/>
    </location>
</feature>
<feature type="region of interest" description="Disordered" evidence="1">
    <location>
        <begin position="1"/>
        <end position="62"/>
    </location>
</feature>
<dbReference type="InterPro" id="IPR018721">
    <property type="entry name" value="DUF2252"/>
</dbReference>
<dbReference type="EMBL" id="BMGC01000004">
    <property type="protein sequence ID" value="GGB23293.1"/>
    <property type="molecule type" value="Genomic_DNA"/>
</dbReference>
<dbReference type="Pfam" id="PF10009">
    <property type="entry name" value="DUF2252"/>
    <property type="match status" value="1"/>
</dbReference>
<reference evidence="2" key="1">
    <citation type="journal article" date="2014" name="Int. J. Syst. Evol. Microbiol.">
        <title>Complete genome sequence of Corynebacterium casei LMG S-19264T (=DSM 44701T), isolated from a smear-ripened cheese.</title>
        <authorList>
            <consortium name="US DOE Joint Genome Institute (JGI-PGF)"/>
            <person name="Walter F."/>
            <person name="Albersmeier A."/>
            <person name="Kalinowski J."/>
            <person name="Ruckert C."/>
        </authorList>
    </citation>
    <scope>NUCLEOTIDE SEQUENCE</scope>
    <source>
        <strain evidence="2">CGMCC 1.12827</strain>
    </source>
</reference>
<sequence>MSGTARVITPTTAEPASAIDVERRRSFYHPRMAAQDTSTSDSSAPQGGPGDAGSADQADQAVATARSTNLVHAGVPVPEHDGAGRLERKVVPRKSLAEWNPATRGHDPLQTILAQNEIRDQRLVPMRHGRMSASPWTYYRGAAAVMAADLASSAHTDLTVQLCGDAHVLNFGLWNTPERNLAFDLRDFDETLAGPFEWDLKRFLASLVVLGGDKKIPAKSVTAAIEAGYRGIGPRSGSTRAHPSSTSGTTRWRPPIWCDSPRDRAATTPNSTNSSRSGPASGPAAAPARS</sequence>
<feature type="compositionally biased region" description="Polar residues" evidence="1">
    <location>
        <begin position="236"/>
        <end position="250"/>
    </location>
</feature>
<dbReference type="PANTHER" id="PTHR39441">
    <property type="entry name" value="DUF2252 DOMAIN-CONTAINING PROTEIN"/>
    <property type="match status" value="1"/>
</dbReference>
<accession>A0A916T184</accession>
<feature type="compositionally biased region" description="Low complexity" evidence="1">
    <location>
        <begin position="274"/>
        <end position="290"/>
    </location>
</feature>
<organism evidence="2 3">
    <name type="scientific">Gordonia jinhuaensis</name>
    <dbReference type="NCBI Taxonomy" id="1517702"/>
    <lineage>
        <taxon>Bacteria</taxon>
        <taxon>Bacillati</taxon>
        <taxon>Actinomycetota</taxon>
        <taxon>Actinomycetes</taxon>
        <taxon>Mycobacteriales</taxon>
        <taxon>Gordoniaceae</taxon>
        <taxon>Gordonia</taxon>
    </lineage>
</organism>
<proteinExistence type="predicted"/>